<dbReference type="AlphaFoldDB" id="A0A9E8MVF4"/>
<evidence type="ECO:0000313" key="2">
    <source>
        <dbReference type="Proteomes" id="UP001164705"/>
    </source>
</evidence>
<gene>
    <name evidence="1" type="ORF">N7U66_00840</name>
</gene>
<proteinExistence type="predicted"/>
<sequence length="151" mass="17036">MKNILQMVLLLSLLLFNCKGESTKKGQVDKALDNIPTSLSLPMELNNGEKWVANLETHTGVKQMDSLVKAFHIDSTKNYKRLGENFSKQSSDIIKQCSMEGKPHEQLHVVLIPMLDAISTLKETNTEDQAAKALDRMELLINTYFAHFTTE</sequence>
<dbReference type="RefSeq" id="WP_267676928.1">
    <property type="nucleotide sequence ID" value="NZ_CP113088.1"/>
</dbReference>
<accession>A0A9E8MVF4</accession>
<keyword evidence="2" id="KW-1185">Reference proteome</keyword>
<reference evidence="1" key="1">
    <citation type="submission" date="2022-11" db="EMBL/GenBank/DDBJ databases">
        <title>Lacinutrix neustonica HL-RS19T sp. nov., isolated from the surface microlayer sample of brackish Lake Shihwa.</title>
        <authorList>
            <person name="Choi J.Y."/>
            <person name="Hwang C.Y."/>
        </authorList>
    </citation>
    <scope>NUCLEOTIDE SEQUENCE</scope>
    <source>
        <strain evidence="1">HL-RS19</strain>
    </source>
</reference>
<protein>
    <submittedName>
        <fullName evidence="1">Uncharacterized protein</fullName>
    </submittedName>
</protein>
<dbReference type="EMBL" id="CP113088">
    <property type="protein sequence ID" value="WAC02332.1"/>
    <property type="molecule type" value="Genomic_DNA"/>
</dbReference>
<dbReference type="Proteomes" id="UP001164705">
    <property type="component" value="Chromosome"/>
</dbReference>
<dbReference type="KEGG" id="lnu:N7U66_00840"/>
<organism evidence="1 2">
    <name type="scientific">Lacinutrix neustonica</name>
    <dbReference type="NCBI Taxonomy" id="2980107"/>
    <lineage>
        <taxon>Bacteria</taxon>
        <taxon>Pseudomonadati</taxon>
        <taxon>Bacteroidota</taxon>
        <taxon>Flavobacteriia</taxon>
        <taxon>Flavobacteriales</taxon>
        <taxon>Flavobacteriaceae</taxon>
        <taxon>Lacinutrix</taxon>
    </lineage>
</organism>
<name>A0A9E8MVF4_9FLAO</name>
<evidence type="ECO:0000313" key="1">
    <source>
        <dbReference type="EMBL" id="WAC02332.1"/>
    </source>
</evidence>